<evidence type="ECO:0000256" key="1">
    <source>
        <dbReference type="SAM" id="Phobius"/>
    </source>
</evidence>
<dbReference type="EMBL" id="DS235371">
    <property type="protein sequence ID" value="EEB15359.1"/>
    <property type="molecule type" value="Genomic_DNA"/>
</dbReference>
<dbReference type="CTD" id="8233451"/>
<proteinExistence type="predicted"/>
<dbReference type="Gene3D" id="1.20.1070.10">
    <property type="entry name" value="Rhodopsin 7-helix transmembrane proteins"/>
    <property type="match status" value="1"/>
</dbReference>
<reference evidence="3" key="3">
    <citation type="submission" date="2021-02" db="UniProtKB">
        <authorList>
            <consortium name="EnsemblMetazoa"/>
        </authorList>
    </citation>
    <scope>IDENTIFICATION</scope>
    <source>
        <strain evidence="3">USDA</strain>
    </source>
</reference>
<dbReference type="Proteomes" id="UP000009046">
    <property type="component" value="Unassembled WGS sequence"/>
</dbReference>
<dbReference type="AlphaFoldDB" id="E0VPQ3"/>
<organism>
    <name type="scientific">Pediculus humanus subsp. corporis</name>
    <name type="common">Body louse</name>
    <dbReference type="NCBI Taxonomy" id="121224"/>
    <lineage>
        <taxon>Eukaryota</taxon>
        <taxon>Metazoa</taxon>
        <taxon>Ecdysozoa</taxon>
        <taxon>Arthropoda</taxon>
        <taxon>Hexapoda</taxon>
        <taxon>Insecta</taxon>
        <taxon>Pterygota</taxon>
        <taxon>Neoptera</taxon>
        <taxon>Paraneoptera</taxon>
        <taxon>Psocodea</taxon>
        <taxon>Troctomorpha</taxon>
        <taxon>Phthiraptera</taxon>
        <taxon>Anoplura</taxon>
        <taxon>Pediculidae</taxon>
        <taxon>Pediculus</taxon>
    </lineage>
</organism>
<dbReference type="HOGENOM" id="CLU_1984226_0_0_1"/>
<feature type="transmembrane region" description="Helical" evidence="1">
    <location>
        <begin position="30"/>
        <end position="55"/>
    </location>
</feature>
<dbReference type="OrthoDB" id="6022368at2759"/>
<dbReference type="GeneID" id="8233451"/>
<gene>
    <name evidence="3" type="primary">8233451</name>
    <name evidence="2" type="ORF">Phum_PHUM363100</name>
</gene>
<dbReference type="VEuPathDB" id="VectorBase:PHUM363100"/>
<keyword evidence="4" id="KW-1185">Reference proteome</keyword>
<evidence type="ECO:0000313" key="2">
    <source>
        <dbReference type="EMBL" id="EEB15359.1"/>
    </source>
</evidence>
<keyword evidence="1" id="KW-1133">Transmembrane helix</keyword>
<name>E0VPQ3_PEDHC</name>
<keyword evidence="1" id="KW-0812">Transmembrane</keyword>
<keyword evidence="1" id="KW-0472">Membrane</keyword>
<evidence type="ECO:0000313" key="4">
    <source>
        <dbReference type="Proteomes" id="UP000009046"/>
    </source>
</evidence>
<dbReference type="InterPro" id="IPR053066">
    <property type="entry name" value="ADGR_G7"/>
</dbReference>
<evidence type="ECO:0000313" key="3">
    <source>
        <dbReference type="EnsemblMetazoa" id="PHUM363100-PA"/>
    </source>
</evidence>
<dbReference type="InParanoid" id="E0VPQ3"/>
<dbReference type="RefSeq" id="XP_002428097.1">
    <property type="nucleotide sequence ID" value="XM_002428052.1"/>
</dbReference>
<dbReference type="EnsemblMetazoa" id="PHUM363100-RA">
    <property type="protein sequence ID" value="PHUM363100-PA"/>
    <property type="gene ID" value="PHUM363100"/>
</dbReference>
<dbReference type="EMBL" id="AAZO01004219">
    <property type="status" value="NOT_ANNOTATED_CDS"/>
    <property type="molecule type" value="Genomic_DNA"/>
</dbReference>
<sequence length="126" mass="14756">MWIKGWISLAALLGITWLFGFAFTHYNQCAYCFVILNGLQGLFIFIFRCVCNVQYRNAFVQKFKSLYPNRKDFNYNKNNSNVKSESKVFALTQSKTIGKFFYFLYSLFSLVITVMIIIIIIIILLI</sequence>
<dbReference type="KEGG" id="phu:Phum_PHUM363100"/>
<dbReference type="STRING" id="121224.E0VPQ3"/>
<protein>
    <submittedName>
        <fullName evidence="2 3">Uncharacterized protein</fullName>
    </submittedName>
</protein>
<accession>E0VPQ3</accession>
<reference evidence="2" key="1">
    <citation type="submission" date="2007-04" db="EMBL/GenBank/DDBJ databases">
        <title>Annotation of Pediculus humanus corporis strain USDA.</title>
        <authorList>
            <person name="Kirkness E."/>
            <person name="Hannick L."/>
            <person name="Hass B."/>
            <person name="Bruggner R."/>
            <person name="Lawson D."/>
            <person name="Bidwell S."/>
            <person name="Joardar V."/>
            <person name="Caler E."/>
            <person name="Walenz B."/>
            <person name="Inman J."/>
            <person name="Schobel S."/>
            <person name="Galinsky K."/>
            <person name="Amedeo P."/>
            <person name="Strausberg R."/>
        </authorList>
    </citation>
    <scope>NUCLEOTIDE SEQUENCE</scope>
    <source>
        <strain evidence="2">USDA</strain>
    </source>
</reference>
<feature type="transmembrane region" description="Helical" evidence="1">
    <location>
        <begin position="100"/>
        <end position="125"/>
    </location>
</feature>
<dbReference type="PANTHER" id="PTHR47767">
    <property type="entry name" value="ADHESION G PROTEIN-COUPLED RECEPTOR G7"/>
    <property type="match status" value="1"/>
</dbReference>
<feature type="transmembrane region" description="Helical" evidence="1">
    <location>
        <begin position="6"/>
        <end position="23"/>
    </location>
</feature>
<reference evidence="2" key="2">
    <citation type="submission" date="2007-04" db="EMBL/GenBank/DDBJ databases">
        <title>The genome of the human body louse.</title>
        <authorList>
            <consortium name="The Human Body Louse Genome Consortium"/>
            <person name="Kirkness E."/>
            <person name="Walenz B."/>
            <person name="Hass B."/>
            <person name="Bruggner R."/>
            <person name="Strausberg R."/>
        </authorList>
    </citation>
    <scope>NUCLEOTIDE SEQUENCE</scope>
    <source>
        <strain evidence="2">USDA</strain>
    </source>
</reference>